<dbReference type="OrthoDB" id="119916at2"/>
<reference evidence="2 3" key="1">
    <citation type="submission" date="2018-03" db="EMBL/GenBank/DDBJ databases">
        <title>Genomic Encyclopedia of Archaeal and Bacterial Type Strains, Phase II (KMG-II): from individual species to whole genera.</title>
        <authorList>
            <person name="Goeker M."/>
        </authorList>
    </citation>
    <scope>NUCLEOTIDE SEQUENCE [LARGE SCALE GENOMIC DNA]</scope>
    <source>
        <strain evidence="2 3">DSM 25027</strain>
    </source>
</reference>
<dbReference type="Pfam" id="PF04248">
    <property type="entry name" value="NTP_transf_9"/>
    <property type="match status" value="1"/>
</dbReference>
<feature type="domain" description="DUF427" evidence="1">
    <location>
        <begin position="55"/>
        <end position="144"/>
    </location>
</feature>
<organism evidence="2 3">
    <name type="scientific">Flagellimonas meridianipacifica</name>
    <dbReference type="NCBI Taxonomy" id="1080225"/>
    <lineage>
        <taxon>Bacteria</taxon>
        <taxon>Pseudomonadati</taxon>
        <taxon>Bacteroidota</taxon>
        <taxon>Flavobacteriia</taxon>
        <taxon>Flavobacteriales</taxon>
        <taxon>Flavobacteriaceae</taxon>
        <taxon>Flagellimonas</taxon>
    </lineage>
</organism>
<gene>
    <name evidence="2" type="ORF">CLV81_3271</name>
</gene>
<dbReference type="InterPro" id="IPR007361">
    <property type="entry name" value="DUF427"/>
</dbReference>
<dbReference type="AlphaFoldDB" id="A0A2T0MBJ5"/>
<keyword evidence="3" id="KW-1185">Reference proteome</keyword>
<dbReference type="RefSeq" id="WP_106146319.1">
    <property type="nucleotide sequence ID" value="NZ_PVYX01000002.1"/>
</dbReference>
<dbReference type="InterPro" id="IPR038694">
    <property type="entry name" value="DUF427_sf"/>
</dbReference>
<dbReference type="EMBL" id="PVYX01000002">
    <property type="protein sequence ID" value="PRX54867.1"/>
    <property type="molecule type" value="Genomic_DNA"/>
</dbReference>
<evidence type="ECO:0000259" key="1">
    <source>
        <dbReference type="Pfam" id="PF04248"/>
    </source>
</evidence>
<proteinExistence type="predicted"/>
<dbReference type="Gene3D" id="2.170.150.40">
    <property type="entry name" value="Domain of unknown function (DUF427)"/>
    <property type="match status" value="1"/>
</dbReference>
<comment type="caution">
    <text evidence="2">The sequence shown here is derived from an EMBL/GenBank/DDBJ whole genome shotgun (WGS) entry which is preliminary data.</text>
</comment>
<evidence type="ECO:0000313" key="3">
    <source>
        <dbReference type="Proteomes" id="UP000237640"/>
    </source>
</evidence>
<sequence>MNKNKEQEWLKKAREHWGYKGDKRPPFAVVPKKGQRSVWDFPRPPIIEDVAKHVTIGHQGVILADSKRALAVLETASPPTYYIPEQDVDMSKVVIIPKKTSLCEWKGSATYWALNGDTDKPVAWSYKNPFIEFEKLRNHLAFYPHFLDCRIDGVQVEPQPGRFYAGWITPDLVGPFKGEPGTGHW</sequence>
<dbReference type="PANTHER" id="PTHR43058">
    <property type="entry name" value="SLR0655 PROTEIN"/>
    <property type="match status" value="1"/>
</dbReference>
<dbReference type="Proteomes" id="UP000237640">
    <property type="component" value="Unassembled WGS sequence"/>
</dbReference>
<protein>
    <submittedName>
        <fullName evidence="2">Uncharacterized protein (DUF427 family)</fullName>
    </submittedName>
</protein>
<name>A0A2T0MBJ5_9FLAO</name>
<dbReference type="PANTHER" id="PTHR43058:SF1">
    <property type="entry name" value="DUF427 DOMAIN-CONTAINING PROTEIN"/>
    <property type="match status" value="1"/>
</dbReference>
<accession>A0A2T0MBJ5</accession>
<evidence type="ECO:0000313" key="2">
    <source>
        <dbReference type="EMBL" id="PRX54867.1"/>
    </source>
</evidence>